<feature type="compositionally biased region" description="Basic residues" evidence="1">
    <location>
        <begin position="1"/>
        <end position="11"/>
    </location>
</feature>
<evidence type="ECO:0000256" key="1">
    <source>
        <dbReference type="SAM" id="MobiDB-lite"/>
    </source>
</evidence>
<proteinExistence type="predicted"/>
<dbReference type="AlphaFoldDB" id="A0A9W8NBU7"/>
<protein>
    <submittedName>
        <fullName evidence="2">Uncharacterized protein</fullName>
    </submittedName>
</protein>
<evidence type="ECO:0000313" key="2">
    <source>
        <dbReference type="EMBL" id="KAJ3567300.1"/>
    </source>
</evidence>
<name>A0A9W8NBU7_9PEZI</name>
<sequence length="134" mass="14057">MTTKPQTRRGRREVWEGQGEAGHGQHFEGAALGSGRRGAHARANKNRETLEGQGPVGFEGGVHSVVASQSMKPSLGASGSFLDHPESEMKEELRQGVVVGYGGCHRASRGAEAGWSRQTTNGQEVGAAGKTGPH</sequence>
<keyword evidence="3" id="KW-1185">Reference proteome</keyword>
<organism evidence="2 3">
    <name type="scientific">Xylaria arbuscula</name>
    <dbReference type="NCBI Taxonomy" id="114810"/>
    <lineage>
        <taxon>Eukaryota</taxon>
        <taxon>Fungi</taxon>
        <taxon>Dikarya</taxon>
        <taxon>Ascomycota</taxon>
        <taxon>Pezizomycotina</taxon>
        <taxon>Sordariomycetes</taxon>
        <taxon>Xylariomycetidae</taxon>
        <taxon>Xylariales</taxon>
        <taxon>Xylariaceae</taxon>
        <taxon>Xylaria</taxon>
    </lineage>
</organism>
<dbReference type="EMBL" id="JANPWZ010001256">
    <property type="protein sequence ID" value="KAJ3567300.1"/>
    <property type="molecule type" value="Genomic_DNA"/>
</dbReference>
<gene>
    <name evidence="2" type="ORF">NPX13_g6818</name>
</gene>
<dbReference type="Proteomes" id="UP001148614">
    <property type="component" value="Unassembled WGS sequence"/>
</dbReference>
<reference evidence="2" key="1">
    <citation type="submission" date="2022-07" db="EMBL/GenBank/DDBJ databases">
        <title>Genome Sequence of Xylaria arbuscula.</title>
        <authorList>
            <person name="Buettner E."/>
        </authorList>
    </citation>
    <scope>NUCLEOTIDE SEQUENCE</scope>
    <source>
        <strain evidence="2">VT107</strain>
    </source>
</reference>
<comment type="caution">
    <text evidence="2">The sequence shown here is derived from an EMBL/GenBank/DDBJ whole genome shotgun (WGS) entry which is preliminary data.</text>
</comment>
<evidence type="ECO:0000313" key="3">
    <source>
        <dbReference type="Proteomes" id="UP001148614"/>
    </source>
</evidence>
<accession>A0A9W8NBU7</accession>
<feature type="region of interest" description="Disordered" evidence="1">
    <location>
        <begin position="108"/>
        <end position="134"/>
    </location>
</feature>
<feature type="region of interest" description="Disordered" evidence="1">
    <location>
        <begin position="1"/>
        <end position="89"/>
    </location>
</feature>